<protein>
    <submittedName>
        <fullName evidence="1">Uncharacterized protein</fullName>
    </submittedName>
</protein>
<comment type="caution">
    <text evidence="1">The sequence shown here is derived from an EMBL/GenBank/DDBJ whole genome shotgun (WGS) entry which is preliminary data.</text>
</comment>
<organism evidence="1 2">
    <name type="scientific">Tubulinosema ratisbonensis</name>
    <dbReference type="NCBI Taxonomy" id="291195"/>
    <lineage>
        <taxon>Eukaryota</taxon>
        <taxon>Fungi</taxon>
        <taxon>Fungi incertae sedis</taxon>
        <taxon>Microsporidia</taxon>
        <taxon>Tubulinosematoidea</taxon>
        <taxon>Tubulinosematidae</taxon>
        <taxon>Tubulinosema</taxon>
    </lineage>
</organism>
<name>A0A437AQ50_9MICR</name>
<sequence>MLLFYINIINLHNLNPDAILVDTFNLLQDVLNIDFYKIEDGMIKRNPELDVALQEIKDTLIIGYNKIVIPMNEAKMNGNVKPDLSIFKSQILLWKRDLFSRLESFFKLYKNDIFFCREHNICLLPIQNEFEFVKHMNDVNGINAVLLIKLRYFAQDDDENQDFSKILIVFI</sequence>
<keyword evidence="2" id="KW-1185">Reference proteome</keyword>
<accession>A0A437AQ50</accession>
<reference evidence="1 2" key="1">
    <citation type="submission" date="2018-10" db="EMBL/GenBank/DDBJ databases">
        <title>Draft genome sequence of the microsporidian Tubulinosema ratisbonensis.</title>
        <authorList>
            <person name="Polonais V."/>
            <person name="Peyretaillade E."/>
            <person name="Niehus S."/>
            <person name="Wawrzyniak I."/>
            <person name="Franchet A."/>
            <person name="Gaspin C."/>
            <person name="Reichstadt M."/>
            <person name="Belser C."/>
            <person name="Labadie K."/>
            <person name="Delbac F."/>
            <person name="Ferrandon D."/>
        </authorList>
    </citation>
    <scope>NUCLEOTIDE SEQUENCE [LARGE SCALE GENOMIC DNA]</scope>
    <source>
        <strain evidence="1 2">Franzen</strain>
    </source>
</reference>
<dbReference type="AlphaFoldDB" id="A0A437AQ50"/>
<dbReference type="EMBL" id="RCSS01000081">
    <property type="protein sequence ID" value="RVD93147.1"/>
    <property type="molecule type" value="Genomic_DNA"/>
</dbReference>
<proteinExistence type="predicted"/>
<dbReference type="VEuPathDB" id="MicrosporidiaDB:TUBRATIS_003370"/>
<evidence type="ECO:0000313" key="1">
    <source>
        <dbReference type="EMBL" id="RVD93147.1"/>
    </source>
</evidence>
<evidence type="ECO:0000313" key="2">
    <source>
        <dbReference type="Proteomes" id="UP000282876"/>
    </source>
</evidence>
<dbReference type="Proteomes" id="UP000282876">
    <property type="component" value="Unassembled WGS sequence"/>
</dbReference>
<gene>
    <name evidence="1" type="ORF">TUBRATIS_003370</name>
</gene>